<keyword evidence="3" id="KW-1185">Reference proteome</keyword>
<sequence length="152" mass="17084">MTRPGPEEPHPNRLLRDSSDDQDDWAWRRRIRANPTWLAIYRAVVFTVGLVLVLGGFALVPLPGPGWFIVILGIAIWASEFEPAARLLDFVKARLRAWEQWLKPQPWWVKGLVALGTALVVATALWFVMRFSGVPGFVPDAITTWLEANAGL</sequence>
<evidence type="ECO:0000256" key="1">
    <source>
        <dbReference type="SAM" id="Phobius"/>
    </source>
</evidence>
<feature type="transmembrane region" description="Helical" evidence="1">
    <location>
        <begin position="38"/>
        <end position="60"/>
    </location>
</feature>
<reference evidence="3" key="1">
    <citation type="journal article" date="2019" name="Int. J. Syst. Evol. Microbiol.">
        <title>The Global Catalogue of Microorganisms (GCM) 10K type strain sequencing project: providing services to taxonomists for standard genome sequencing and annotation.</title>
        <authorList>
            <consortium name="The Broad Institute Genomics Platform"/>
            <consortium name="The Broad Institute Genome Sequencing Center for Infectious Disease"/>
            <person name="Wu L."/>
            <person name="Ma J."/>
        </authorList>
    </citation>
    <scope>NUCLEOTIDE SEQUENCE [LARGE SCALE GENOMIC DNA]</scope>
    <source>
        <strain evidence="3">JCM 17809</strain>
    </source>
</reference>
<keyword evidence="1" id="KW-0812">Transmembrane</keyword>
<name>A0ABP8KFW4_9MICO</name>
<dbReference type="Pfam" id="PF09656">
    <property type="entry name" value="PGPGW"/>
    <property type="match status" value="1"/>
</dbReference>
<dbReference type="Proteomes" id="UP001500945">
    <property type="component" value="Unassembled WGS sequence"/>
</dbReference>
<dbReference type="RefSeq" id="WP_345205144.1">
    <property type="nucleotide sequence ID" value="NZ_BAABGM010000013.1"/>
</dbReference>
<feature type="transmembrane region" description="Helical" evidence="1">
    <location>
        <begin position="66"/>
        <end position="88"/>
    </location>
</feature>
<accession>A0ABP8KFW4</accession>
<comment type="caution">
    <text evidence="2">The sequence shown here is derived from an EMBL/GenBank/DDBJ whole genome shotgun (WGS) entry which is preliminary data.</text>
</comment>
<protein>
    <submittedName>
        <fullName evidence="2">TIGR02611 family protein</fullName>
    </submittedName>
</protein>
<keyword evidence="1" id="KW-0472">Membrane</keyword>
<evidence type="ECO:0000313" key="3">
    <source>
        <dbReference type="Proteomes" id="UP001500945"/>
    </source>
</evidence>
<evidence type="ECO:0000313" key="2">
    <source>
        <dbReference type="EMBL" id="GAA4405598.1"/>
    </source>
</evidence>
<gene>
    <name evidence="2" type="ORF">GCM10023168_19410</name>
</gene>
<dbReference type="EMBL" id="BAABGM010000013">
    <property type="protein sequence ID" value="GAA4405598.1"/>
    <property type="molecule type" value="Genomic_DNA"/>
</dbReference>
<feature type="transmembrane region" description="Helical" evidence="1">
    <location>
        <begin position="108"/>
        <end position="129"/>
    </location>
</feature>
<proteinExistence type="predicted"/>
<keyword evidence="1" id="KW-1133">Transmembrane helix</keyword>
<organism evidence="2 3">
    <name type="scientific">Fodinibacter luteus</name>
    <dbReference type="NCBI Taxonomy" id="552064"/>
    <lineage>
        <taxon>Bacteria</taxon>
        <taxon>Bacillati</taxon>
        <taxon>Actinomycetota</taxon>
        <taxon>Actinomycetes</taxon>
        <taxon>Micrococcales</taxon>
        <taxon>Intrasporangiaceae</taxon>
        <taxon>Fodinibacter (ex Wang et al. 2009)</taxon>
    </lineage>
</organism>
<dbReference type="InterPro" id="IPR019099">
    <property type="entry name" value="Uncharacterised_PGPGW_TM"/>
</dbReference>